<proteinExistence type="predicted"/>
<dbReference type="Gene3D" id="1.20.58.340">
    <property type="entry name" value="Magnesium transport protein CorA, transmembrane region"/>
    <property type="match status" value="1"/>
</dbReference>
<dbReference type="GO" id="GO:0046873">
    <property type="term" value="F:metal ion transmembrane transporter activity"/>
    <property type="evidence" value="ECO:0007669"/>
    <property type="project" value="InterPro"/>
</dbReference>
<dbReference type="GO" id="GO:0016020">
    <property type="term" value="C:membrane"/>
    <property type="evidence" value="ECO:0007669"/>
    <property type="project" value="UniProtKB-SubCell"/>
</dbReference>
<evidence type="ECO:0000256" key="3">
    <source>
        <dbReference type="ARBA" id="ARBA00022989"/>
    </source>
</evidence>
<dbReference type="RefSeq" id="XP_017994935.1">
    <property type="nucleotide sequence ID" value="XM_018140797.1"/>
</dbReference>
<evidence type="ECO:0000256" key="2">
    <source>
        <dbReference type="ARBA" id="ARBA00022692"/>
    </source>
</evidence>
<accession>A0A0N1HH40</accession>
<evidence type="ECO:0000256" key="4">
    <source>
        <dbReference type="ARBA" id="ARBA00023136"/>
    </source>
</evidence>
<evidence type="ECO:0000313" key="6">
    <source>
        <dbReference type="EMBL" id="KPI34972.1"/>
    </source>
</evidence>
<comment type="caution">
    <text evidence="6">The sequence shown here is derived from an EMBL/GenBank/DDBJ whole genome shotgun (WGS) entry which is preliminary data.</text>
</comment>
<dbReference type="InterPro" id="IPR002523">
    <property type="entry name" value="MgTranspt_CorA/ZnTranspt_ZntB"/>
</dbReference>
<keyword evidence="7" id="KW-1185">Reference proteome</keyword>
<keyword evidence="2 5" id="KW-0812">Transmembrane</keyword>
<dbReference type="InterPro" id="IPR045863">
    <property type="entry name" value="CorA_TM1_TM2"/>
</dbReference>
<dbReference type="Proteomes" id="UP000038010">
    <property type="component" value="Unassembled WGS sequence"/>
</dbReference>
<feature type="transmembrane region" description="Helical" evidence="5">
    <location>
        <begin position="320"/>
        <end position="340"/>
    </location>
</feature>
<sequence>MAVSRSVFRDIALAWNVPAQYWYLREHGNASGAFARRVGRDDQGNATSIVVMLRVPHSPRNEDKSIWSASFSWDVKRNSTRVLFDGLTSHDLSQFQQYAQIATKDFVHPYAMLNFTVSLLATYYTTMRQHLEVEIVGLERTLGITRGFEGFQGWNWSPETLRSYTQQLYRITTGPIYLERRLVFLISLAEFLRDSLSQLENEVPSLFAGKKDISVANKLQAEALENVVHLVSNQLHQTRCLDKRLGSMMTTLNTIVAQIDSRSNLEVARAARYDSSSMLTIAFLTATFLPPTFVCSLFGMNMFNFESSENSVRVVSPLFWLYWVITLPLTVAVLLTWKYWEHRRNRLIVANVQMVKQEPRVSQ</sequence>
<dbReference type="VEuPathDB" id="FungiDB:AB675_11909"/>
<dbReference type="STRING" id="1664694.A0A0N1HH40"/>
<keyword evidence="4 5" id="KW-0472">Membrane</keyword>
<feature type="transmembrane region" description="Helical" evidence="5">
    <location>
        <begin position="279"/>
        <end position="300"/>
    </location>
</feature>
<evidence type="ECO:0008006" key="8">
    <source>
        <dbReference type="Google" id="ProtNLM"/>
    </source>
</evidence>
<dbReference type="SUPFAM" id="SSF144083">
    <property type="entry name" value="Magnesium transport protein CorA, transmembrane region"/>
    <property type="match status" value="1"/>
</dbReference>
<evidence type="ECO:0000256" key="5">
    <source>
        <dbReference type="SAM" id="Phobius"/>
    </source>
</evidence>
<comment type="subcellular location">
    <subcellularLocation>
        <location evidence="1">Membrane</location>
        <topology evidence="1">Multi-pass membrane protein</topology>
    </subcellularLocation>
</comment>
<dbReference type="Pfam" id="PF01544">
    <property type="entry name" value="CorA"/>
    <property type="match status" value="1"/>
</dbReference>
<protein>
    <recommendedName>
        <fullName evidence="8">Magnesium transport protein CorA</fullName>
    </recommendedName>
</protein>
<dbReference type="GeneID" id="28732678"/>
<organism evidence="6 7">
    <name type="scientific">Cyphellophora attinorum</name>
    <dbReference type="NCBI Taxonomy" id="1664694"/>
    <lineage>
        <taxon>Eukaryota</taxon>
        <taxon>Fungi</taxon>
        <taxon>Dikarya</taxon>
        <taxon>Ascomycota</taxon>
        <taxon>Pezizomycotina</taxon>
        <taxon>Eurotiomycetes</taxon>
        <taxon>Chaetothyriomycetidae</taxon>
        <taxon>Chaetothyriales</taxon>
        <taxon>Cyphellophoraceae</taxon>
        <taxon>Cyphellophora</taxon>
    </lineage>
</organism>
<gene>
    <name evidence="6" type="ORF">AB675_11909</name>
</gene>
<dbReference type="AlphaFoldDB" id="A0A0N1HH40"/>
<keyword evidence="3 5" id="KW-1133">Transmembrane helix</keyword>
<name>A0A0N1HH40_9EURO</name>
<reference evidence="6 7" key="1">
    <citation type="submission" date="2015-06" db="EMBL/GenBank/DDBJ databases">
        <title>Draft genome of the ant-associated black yeast Phialophora attae CBS 131958.</title>
        <authorList>
            <person name="Moreno L.F."/>
            <person name="Stielow B.J."/>
            <person name="de Hoog S."/>
            <person name="Vicente V.A."/>
            <person name="Weiss V.A."/>
            <person name="de Vries M."/>
            <person name="Cruz L.M."/>
            <person name="Souza E.M."/>
        </authorList>
    </citation>
    <scope>NUCLEOTIDE SEQUENCE [LARGE SCALE GENOMIC DNA]</scope>
    <source>
        <strain evidence="6 7">CBS 131958</strain>
    </source>
</reference>
<dbReference type="EMBL" id="LFJN01000046">
    <property type="protein sequence ID" value="KPI34972.1"/>
    <property type="molecule type" value="Genomic_DNA"/>
</dbReference>
<evidence type="ECO:0000313" key="7">
    <source>
        <dbReference type="Proteomes" id="UP000038010"/>
    </source>
</evidence>
<evidence type="ECO:0000256" key="1">
    <source>
        <dbReference type="ARBA" id="ARBA00004141"/>
    </source>
</evidence>
<dbReference type="OrthoDB" id="5207033at2759"/>